<dbReference type="PANTHER" id="PTHR12087:SF0">
    <property type="entry name" value="ORIGIN RECOGNITION COMPLEX SUBUNIT 4"/>
    <property type="match status" value="1"/>
</dbReference>
<dbReference type="Gene3D" id="3.40.50.300">
    <property type="entry name" value="P-loop containing nucleotide triphosphate hydrolases"/>
    <property type="match status" value="1"/>
</dbReference>
<name>A0A4P9YF11_ROZAC</name>
<dbReference type="GO" id="GO:0003688">
    <property type="term" value="F:DNA replication origin binding"/>
    <property type="evidence" value="ECO:0007669"/>
    <property type="project" value="TreeGrafter"/>
</dbReference>
<proteinExistence type="predicted"/>
<dbReference type="Proteomes" id="UP000281549">
    <property type="component" value="Unassembled WGS sequence"/>
</dbReference>
<evidence type="ECO:0000313" key="2">
    <source>
        <dbReference type="Proteomes" id="UP000281549"/>
    </source>
</evidence>
<gene>
    <name evidence="1" type="ORF">ROZALSC1DRAFT_23566</name>
</gene>
<evidence type="ECO:0000313" key="1">
    <source>
        <dbReference type="EMBL" id="RKP18093.1"/>
    </source>
</evidence>
<dbReference type="InterPro" id="IPR027417">
    <property type="entry name" value="P-loop_NTPase"/>
</dbReference>
<dbReference type="SUPFAM" id="SSF52540">
    <property type="entry name" value="P-loop containing nucleoside triphosphate hydrolases"/>
    <property type="match status" value="1"/>
</dbReference>
<dbReference type="PANTHER" id="PTHR12087">
    <property type="entry name" value="ORIGIN RECOGNITION COMPLEX SUBUNIT 4"/>
    <property type="match status" value="1"/>
</dbReference>
<reference evidence="2" key="1">
    <citation type="journal article" date="2018" name="Nat. Microbiol.">
        <title>Leveraging single-cell genomics to expand the fungal tree of life.</title>
        <authorList>
            <person name="Ahrendt S.R."/>
            <person name="Quandt C.A."/>
            <person name="Ciobanu D."/>
            <person name="Clum A."/>
            <person name="Salamov A."/>
            <person name="Andreopoulos B."/>
            <person name="Cheng J.F."/>
            <person name="Woyke T."/>
            <person name="Pelin A."/>
            <person name="Henrissat B."/>
            <person name="Reynolds N.K."/>
            <person name="Benny G.L."/>
            <person name="Smith M.E."/>
            <person name="James T.Y."/>
            <person name="Grigoriev I.V."/>
        </authorList>
    </citation>
    <scope>NUCLEOTIDE SEQUENCE [LARGE SCALE GENOMIC DNA]</scope>
    <source>
        <strain evidence="2">CSF55</strain>
    </source>
</reference>
<dbReference type="AlphaFoldDB" id="A0A4P9YF11"/>
<dbReference type="GO" id="GO:0006270">
    <property type="term" value="P:DNA replication initiation"/>
    <property type="evidence" value="ECO:0007669"/>
    <property type="project" value="TreeGrafter"/>
</dbReference>
<protein>
    <recommendedName>
        <fullName evidence="3">Origin recognition complex subunit 4 C-terminal domain-containing protein</fullName>
    </recommendedName>
</protein>
<accession>A0A4P9YF11</accession>
<sequence length="260" mass="30180">MTIQNVNQIKEKVLSRLTEKQPPPVLVQLDQQQKEQFSIEKIIQFYYLGREPVTLAKCMNSIREEFGDDCFIHIHLNGIFLTDEKMAIKYILKQLKIADLDSVKLSANEANALFVQMLRQGSKSSTPLVFVLEEFDKFTGGKQNLLYNLFDSVQSVETPMLVIGSSCRIRVKSRFSHRIIHFYPIKESADFYYLCKSILQVDEAGCEEYNKSVEMVFNDPLFLKVIRSVFDLTKNIRLFYKIAVIILRVLLIDNCDHFSE</sequence>
<dbReference type="InterPro" id="IPR016527">
    <property type="entry name" value="ORC4"/>
</dbReference>
<evidence type="ECO:0008006" key="3">
    <source>
        <dbReference type="Google" id="ProtNLM"/>
    </source>
</evidence>
<dbReference type="EMBL" id="ML005563">
    <property type="protein sequence ID" value="RKP18093.1"/>
    <property type="molecule type" value="Genomic_DNA"/>
</dbReference>
<organism evidence="1 2">
    <name type="scientific">Rozella allomycis (strain CSF55)</name>
    <dbReference type="NCBI Taxonomy" id="988480"/>
    <lineage>
        <taxon>Eukaryota</taxon>
        <taxon>Fungi</taxon>
        <taxon>Fungi incertae sedis</taxon>
        <taxon>Cryptomycota</taxon>
        <taxon>Cryptomycota incertae sedis</taxon>
        <taxon>Rozella</taxon>
    </lineage>
</organism>
<dbReference type="GO" id="GO:0005664">
    <property type="term" value="C:nuclear origin of replication recognition complex"/>
    <property type="evidence" value="ECO:0007669"/>
    <property type="project" value="TreeGrafter"/>
</dbReference>